<reference evidence="12 13" key="1">
    <citation type="submission" date="2016-12" db="EMBL/GenBank/DDBJ databases">
        <title>Izhakiella australiana sp. nov. of genus Izhakiella isolated from Australian desert.</title>
        <authorList>
            <person name="Ji M."/>
        </authorList>
    </citation>
    <scope>NUCLEOTIDE SEQUENCE [LARGE SCALE GENOMIC DNA]</scope>
    <source>
        <strain evidence="12 13">D4N98</strain>
    </source>
</reference>
<dbReference type="InterPro" id="IPR003282">
    <property type="entry name" value="T3SS_SctJ"/>
</dbReference>
<dbReference type="STRING" id="1926881.BTJ39_03665"/>
<proteinExistence type="inferred from homology"/>
<evidence type="ECO:0000256" key="7">
    <source>
        <dbReference type="ARBA" id="ARBA00023139"/>
    </source>
</evidence>
<accession>A0A1S8YQ98</accession>
<comment type="similarity">
    <text evidence="2 10">Belongs to the YscJ lipoprotein family.</text>
</comment>
<keyword evidence="3" id="KW-0813">Transport</keyword>
<keyword evidence="10" id="KW-1133">Transmembrane helix</keyword>
<dbReference type="GO" id="GO:0009279">
    <property type="term" value="C:cell outer membrane"/>
    <property type="evidence" value="ECO:0007669"/>
    <property type="project" value="UniProtKB-SubCell"/>
</dbReference>
<gene>
    <name evidence="12" type="ORF">BTJ39_03665</name>
</gene>
<dbReference type="NCBIfam" id="TIGR02544">
    <property type="entry name" value="III_secr_YscJ"/>
    <property type="match status" value="1"/>
</dbReference>
<evidence type="ECO:0000259" key="11">
    <source>
        <dbReference type="Pfam" id="PF01514"/>
    </source>
</evidence>
<keyword evidence="10" id="KW-0812">Transmembrane</keyword>
<keyword evidence="4 10" id="KW-0732">Signal</keyword>
<keyword evidence="5" id="KW-0653">Protein transport</keyword>
<keyword evidence="8 10" id="KW-0998">Cell outer membrane</keyword>
<evidence type="ECO:0000256" key="3">
    <source>
        <dbReference type="ARBA" id="ARBA00022448"/>
    </source>
</evidence>
<protein>
    <recommendedName>
        <fullName evidence="10">Lipoprotein</fullName>
    </recommendedName>
</protein>
<dbReference type="PRINTS" id="PR01338">
    <property type="entry name" value="TYPE3OMKPROT"/>
</dbReference>
<feature type="domain" description="Flagellar M-ring N-terminal" evidence="11">
    <location>
        <begin position="24"/>
        <end position="184"/>
    </location>
</feature>
<dbReference type="Gene3D" id="3.30.70.1530">
    <property type="entry name" value="Hypothetical protein rpa1041"/>
    <property type="match status" value="1"/>
</dbReference>
<name>A0A1S8YQ98_9GAMM</name>
<dbReference type="Pfam" id="PF01514">
    <property type="entry name" value="YscJ_FliF"/>
    <property type="match status" value="1"/>
</dbReference>
<keyword evidence="6 10" id="KW-0472">Membrane</keyword>
<keyword evidence="13" id="KW-1185">Reference proteome</keyword>
<comment type="caution">
    <text evidence="12">The sequence shown here is derived from an EMBL/GenBank/DDBJ whole genome shotgun (WGS) entry which is preliminary data.</text>
</comment>
<dbReference type="InterPro" id="IPR006182">
    <property type="entry name" value="FliF_N_dom"/>
</dbReference>
<keyword evidence="9 10" id="KW-0449">Lipoprotein</keyword>
<dbReference type="OrthoDB" id="115186at2"/>
<dbReference type="PROSITE" id="PS51257">
    <property type="entry name" value="PROKAR_LIPOPROTEIN"/>
    <property type="match status" value="1"/>
</dbReference>
<dbReference type="AlphaFoldDB" id="A0A1S8YQ98"/>
<comment type="subcellular location">
    <subcellularLocation>
        <location evidence="1">Cell outer membrane</location>
        <topology evidence="1">Lipid-anchor</topology>
    </subcellularLocation>
</comment>
<evidence type="ECO:0000313" key="13">
    <source>
        <dbReference type="Proteomes" id="UP000190667"/>
    </source>
</evidence>
<keyword evidence="7 10" id="KW-0564">Palmitate</keyword>
<dbReference type="PANTHER" id="PTHR30046">
    <property type="entry name" value="FLAGELLAR M-RING PROTEIN"/>
    <property type="match status" value="1"/>
</dbReference>
<evidence type="ECO:0000313" key="12">
    <source>
        <dbReference type="EMBL" id="OON41078.1"/>
    </source>
</evidence>
<evidence type="ECO:0000256" key="2">
    <source>
        <dbReference type="ARBA" id="ARBA00009509"/>
    </source>
</evidence>
<organism evidence="12 13">
    <name type="scientific">Izhakiella australiensis</name>
    <dbReference type="NCBI Taxonomy" id="1926881"/>
    <lineage>
        <taxon>Bacteria</taxon>
        <taxon>Pseudomonadati</taxon>
        <taxon>Pseudomonadota</taxon>
        <taxon>Gammaproteobacteria</taxon>
        <taxon>Enterobacterales</taxon>
        <taxon>Erwiniaceae</taxon>
        <taxon>Izhakiella</taxon>
    </lineage>
</organism>
<dbReference type="InterPro" id="IPR045851">
    <property type="entry name" value="AMP-bd_C_sf"/>
</dbReference>
<evidence type="ECO:0000256" key="9">
    <source>
        <dbReference type="ARBA" id="ARBA00023288"/>
    </source>
</evidence>
<feature type="transmembrane region" description="Helical" evidence="10">
    <location>
        <begin position="204"/>
        <end position="225"/>
    </location>
</feature>
<dbReference type="InterPro" id="IPR043427">
    <property type="entry name" value="YscJ/FliF"/>
</dbReference>
<dbReference type="PANTHER" id="PTHR30046:SF3">
    <property type="entry name" value="SECRETION SYSTEM APPARATUS LIPOPROTEIN SSAJ"/>
    <property type="match status" value="1"/>
</dbReference>
<dbReference type="RefSeq" id="WP_078001321.1">
    <property type="nucleotide sequence ID" value="NZ_MRUL01000002.1"/>
</dbReference>
<evidence type="ECO:0000256" key="10">
    <source>
        <dbReference type="RuleBase" id="RU364102"/>
    </source>
</evidence>
<sequence length="248" mass="27333">MIRKCGPAFLLALMVFLLTGCNSELISQLSERQANEVVAMLEKHNIDAAKQKSDKSTFSVQVSPDVLSEATALLISYNLPSADDVEIAQQFPADAMITTPLGEKARLISAIEQRLGQTIRQLDYVSSARVHLSYPFTDDNAVNSASVFILYRGKVNQDEYISKIKRLVKNSVQGISYENISVVMFEQNAPVRITPADNSSVPKLYLLFGFLFAAVLIALLAGVLLNQVKKNGSLRFWDKKTAAEDNVS</sequence>
<dbReference type="EMBL" id="MRUL01000002">
    <property type="protein sequence ID" value="OON41078.1"/>
    <property type="molecule type" value="Genomic_DNA"/>
</dbReference>
<evidence type="ECO:0000256" key="5">
    <source>
        <dbReference type="ARBA" id="ARBA00022927"/>
    </source>
</evidence>
<evidence type="ECO:0000256" key="8">
    <source>
        <dbReference type="ARBA" id="ARBA00023237"/>
    </source>
</evidence>
<dbReference type="Proteomes" id="UP000190667">
    <property type="component" value="Unassembled WGS sequence"/>
</dbReference>
<evidence type="ECO:0000256" key="6">
    <source>
        <dbReference type="ARBA" id="ARBA00023136"/>
    </source>
</evidence>
<evidence type="ECO:0000256" key="4">
    <source>
        <dbReference type="ARBA" id="ARBA00022729"/>
    </source>
</evidence>
<dbReference type="Gene3D" id="3.30.300.30">
    <property type="match status" value="1"/>
</dbReference>
<dbReference type="GO" id="GO:0009306">
    <property type="term" value="P:protein secretion"/>
    <property type="evidence" value="ECO:0007669"/>
    <property type="project" value="InterPro"/>
</dbReference>
<evidence type="ECO:0000256" key="1">
    <source>
        <dbReference type="ARBA" id="ARBA00004459"/>
    </source>
</evidence>